<dbReference type="SUPFAM" id="SSF47413">
    <property type="entry name" value="lambda repressor-like DNA-binding domains"/>
    <property type="match status" value="1"/>
</dbReference>
<name>A0A923LKV8_9FIRM</name>
<keyword evidence="2" id="KW-1185">Reference proteome</keyword>
<dbReference type="Gene3D" id="1.10.260.40">
    <property type="entry name" value="lambda repressor-like DNA-binding domains"/>
    <property type="match status" value="1"/>
</dbReference>
<dbReference type="AlphaFoldDB" id="A0A923LKV8"/>
<protein>
    <recommendedName>
        <fullName evidence="3">XRE family transcriptional regulator</fullName>
    </recommendedName>
</protein>
<proteinExistence type="predicted"/>
<comment type="caution">
    <text evidence="1">The sequence shown here is derived from an EMBL/GenBank/DDBJ whole genome shotgun (WGS) entry which is preliminary data.</text>
</comment>
<dbReference type="GO" id="GO:0003677">
    <property type="term" value="F:DNA binding"/>
    <property type="evidence" value="ECO:0007669"/>
    <property type="project" value="InterPro"/>
</dbReference>
<organism evidence="1 2">
    <name type="scientific">Roseburia zhanii</name>
    <dbReference type="NCBI Taxonomy" id="2763064"/>
    <lineage>
        <taxon>Bacteria</taxon>
        <taxon>Bacillati</taxon>
        <taxon>Bacillota</taxon>
        <taxon>Clostridia</taxon>
        <taxon>Lachnospirales</taxon>
        <taxon>Lachnospiraceae</taxon>
        <taxon>Roseburia</taxon>
    </lineage>
</organism>
<evidence type="ECO:0000313" key="1">
    <source>
        <dbReference type="EMBL" id="MBC5712667.1"/>
    </source>
</evidence>
<reference evidence="1" key="1">
    <citation type="submission" date="2020-08" db="EMBL/GenBank/DDBJ databases">
        <title>Genome public.</title>
        <authorList>
            <person name="Liu C."/>
            <person name="Sun Q."/>
        </authorList>
    </citation>
    <scope>NUCLEOTIDE SEQUENCE</scope>
    <source>
        <strain evidence="1">BX1005</strain>
    </source>
</reference>
<accession>A0A923LKV8</accession>
<dbReference type="EMBL" id="JACOPH010000001">
    <property type="protein sequence ID" value="MBC5712667.1"/>
    <property type="molecule type" value="Genomic_DNA"/>
</dbReference>
<dbReference type="Proteomes" id="UP000606720">
    <property type="component" value="Unassembled WGS sequence"/>
</dbReference>
<evidence type="ECO:0000313" key="2">
    <source>
        <dbReference type="Proteomes" id="UP000606720"/>
    </source>
</evidence>
<evidence type="ECO:0008006" key="3">
    <source>
        <dbReference type="Google" id="ProtNLM"/>
    </source>
</evidence>
<dbReference type="RefSeq" id="WP_186865758.1">
    <property type="nucleotide sequence ID" value="NZ_JACOPH010000001.1"/>
</dbReference>
<sequence>MNKNTQELLKLLKNTDSIETFLEKESAHIASEPLPLQLKKLLEKHDLKKSQCIEQANLQRNYGYQIFSGERTPSRDKLLALCFAMHLTLDEIHALLCSTGYADLYAKNKRDSILIFGITKELSLIEINELLYELGEDVIE</sequence>
<dbReference type="InterPro" id="IPR010982">
    <property type="entry name" value="Lambda_DNA-bd_dom_sf"/>
</dbReference>
<gene>
    <name evidence="1" type="ORF">H8S17_00325</name>
</gene>